<dbReference type="PRINTS" id="PR00213">
    <property type="entry name" value="MYELINP0"/>
</dbReference>
<dbReference type="InterPro" id="IPR007110">
    <property type="entry name" value="Ig-like_dom"/>
</dbReference>
<dbReference type="InterPro" id="IPR000920">
    <property type="entry name" value="Myelin_P0-rel"/>
</dbReference>
<evidence type="ECO:0000256" key="11">
    <source>
        <dbReference type="SAM" id="SignalP"/>
    </source>
</evidence>
<evidence type="ECO:0000256" key="2">
    <source>
        <dbReference type="ARBA" id="ARBA00007180"/>
    </source>
</evidence>
<dbReference type="PROSITE" id="PS50835">
    <property type="entry name" value="IG_LIKE"/>
    <property type="match status" value="1"/>
</dbReference>
<evidence type="ECO:0000256" key="4">
    <source>
        <dbReference type="ARBA" id="ARBA00022729"/>
    </source>
</evidence>
<dbReference type="FunFam" id="2.60.40.10:FF:000193">
    <property type="entry name" value="Myelin protein zero-like 1 like"/>
    <property type="match status" value="1"/>
</dbReference>
<organism evidence="13 14">
    <name type="scientific">Merluccius polli</name>
    <name type="common">Benguela hake</name>
    <name type="synonym">Merluccius cadenati</name>
    <dbReference type="NCBI Taxonomy" id="89951"/>
    <lineage>
        <taxon>Eukaryota</taxon>
        <taxon>Metazoa</taxon>
        <taxon>Chordata</taxon>
        <taxon>Craniata</taxon>
        <taxon>Vertebrata</taxon>
        <taxon>Euteleostomi</taxon>
        <taxon>Actinopterygii</taxon>
        <taxon>Neopterygii</taxon>
        <taxon>Teleostei</taxon>
        <taxon>Neoteleostei</taxon>
        <taxon>Acanthomorphata</taxon>
        <taxon>Zeiogadaria</taxon>
        <taxon>Gadariae</taxon>
        <taxon>Gadiformes</taxon>
        <taxon>Gadoidei</taxon>
        <taxon>Merlucciidae</taxon>
        <taxon>Merluccius</taxon>
    </lineage>
</organism>
<keyword evidence="6 10" id="KW-0472">Membrane</keyword>
<keyword evidence="8" id="KW-0325">Glycoprotein</keyword>
<dbReference type="AlphaFoldDB" id="A0AA47MFX4"/>
<comment type="caution">
    <text evidence="13">The sequence shown here is derived from an EMBL/GenBank/DDBJ whole genome shotgun (WGS) entry which is preliminary data.</text>
</comment>
<keyword evidence="9" id="KW-0393">Immunoglobulin domain</keyword>
<dbReference type="Proteomes" id="UP001174136">
    <property type="component" value="Unassembled WGS sequence"/>
</dbReference>
<dbReference type="PANTHER" id="PTHR13869">
    <property type="entry name" value="MYELIN P0 RELATED"/>
    <property type="match status" value="1"/>
</dbReference>
<dbReference type="EMBL" id="JAOPHQ010004337">
    <property type="protein sequence ID" value="KAK0139573.1"/>
    <property type="molecule type" value="Genomic_DNA"/>
</dbReference>
<dbReference type="GO" id="GO:0005886">
    <property type="term" value="C:plasma membrane"/>
    <property type="evidence" value="ECO:0007669"/>
    <property type="project" value="TreeGrafter"/>
</dbReference>
<dbReference type="SMART" id="SM00409">
    <property type="entry name" value="IG"/>
    <property type="match status" value="1"/>
</dbReference>
<feature type="transmembrane region" description="Helical" evidence="10">
    <location>
        <begin position="149"/>
        <end position="173"/>
    </location>
</feature>
<evidence type="ECO:0000313" key="14">
    <source>
        <dbReference type="Proteomes" id="UP001174136"/>
    </source>
</evidence>
<comment type="subcellular location">
    <subcellularLocation>
        <location evidence="1">Membrane</location>
        <topology evidence="1">Single-pass type I membrane protein</topology>
    </subcellularLocation>
</comment>
<dbReference type="InterPro" id="IPR013106">
    <property type="entry name" value="Ig_V-set"/>
</dbReference>
<comment type="similarity">
    <text evidence="2">Belongs to the myelin P0 protein family.</text>
</comment>
<dbReference type="GO" id="GO:0098609">
    <property type="term" value="P:cell-cell adhesion"/>
    <property type="evidence" value="ECO:0007669"/>
    <property type="project" value="TreeGrafter"/>
</dbReference>
<evidence type="ECO:0000256" key="9">
    <source>
        <dbReference type="ARBA" id="ARBA00023319"/>
    </source>
</evidence>
<dbReference type="Gene3D" id="2.60.40.10">
    <property type="entry name" value="Immunoglobulins"/>
    <property type="match status" value="1"/>
</dbReference>
<evidence type="ECO:0000256" key="3">
    <source>
        <dbReference type="ARBA" id="ARBA00022692"/>
    </source>
</evidence>
<evidence type="ECO:0000259" key="12">
    <source>
        <dbReference type="PROSITE" id="PS50835"/>
    </source>
</evidence>
<evidence type="ECO:0000256" key="8">
    <source>
        <dbReference type="ARBA" id="ARBA00023180"/>
    </source>
</evidence>
<evidence type="ECO:0000313" key="13">
    <source>
        <dbReference type="EMBL" id="KAK0139573.1"/>
    </source>
</evidence>
<proteinExistence type="inferred from homology"/>
<feature type="chain" id="PRO_5041374124" evidence="11">
    <location>
        <begin position="23"/>
        <end position="202"/>
    </location>
</feature>
<evidence type="ECO:0000256" key="5">
    <source>
        <dbReference type="ARBA" id="ARBA00022989"/>
    </source>
</evidence>
<evidence type="ECO:0000256" key="10">
    <source>
        <dbReference type="SAM" id="Phobius"/>
    </source>
</evidence>
<protein>
    <submittedName>
        <fullName evidence="13">Myelin protein zero-like protein 2</fullName>
    </submittedName>
</protein>
<keyword evidence="4 11" id="KW-0732">Signal</keyword>
<dbReference type="SUPFAM" id="SSF48726">
    <property type="entry name" value="Immunoglobulin"/>
    <property type="match status" value="1"/>
</dbReference>
<dbReference type="InterPro" id="IPR013783">
    <property type="entry name" value="Ig-like_fold"/>
</dbReference>
<dbReference type="Pfam" id="PF07686">
    <property type="entry name" value="V-set"/>
    <property type="match status" value="1"/>
</dbReference>
<evidence type="ECO:0000256" key="1">
    <source>
        <dbReference type="ARBA" id="ARBA00004479"/>
    </source>
</evidence>
<keyword evidence="14" id="KW-1185">Reference proteome</keyword>
<dbReference type="InterPro" id="IPR036179">
    <property type="entry name" value="Ig-like_dom_sf"/>
</dbReference>
<accession>A0AA47MFX4</accession>
<evidence type="ECO:0000256" key="6">
    <source>
        <dbReference type="ARBA" id="ARBA00023136"/>
    </source>
</evidence>
<name>A0AA47MFX4_MERPO</name>
<keyword evidence="5 10" id="KW-1133">Transmembrane helix</keyword>
<feature type="domain" description="Ig-like" evidence="12">
    <location>
        <begin position="21"/>
        <end position="142"/>
    </location>
</feature>
<keyword evidence="3 10" id="KW-0812">Transmembrane</keyword>
<dbReference type="SMART" id="SM00406">
    <property type="entry name" value="IGv"/>
    <property type="match status" value="1"/>
</dbReference>
<gene>
    <name evidence="13" type="primary">MPZL2_0</name>
    <name evidence="13" type="ORF">N1851_023557</name>
</gene>
<reference evidence="13" key="1">
    <citation type="journal article" date="2023" name="Front. Mar. Sci.">
        <title>A new Merluccius polli reference genome to investigate the effects of global change in West African waters.</title>
        <authorList>
            <person name="Mateo J.L."/>
            <person name="Blanco-Fernandez C."/>
            <person name="Garcia-Vazquez E."/>
            <person name="Machado-Schiaffino G."/>
        </authorList>
    </citation>
    <scope>NUCLEOTIDE SEQUENCE</scope>
    <source>
        <strain evidence="13">C29</strain>
        <tissue evidence="13">Fin</tissue>
    </source>
</reference>
<sequence length="202" mass="22442">MSQTTWLLLQVVSVLLLSGVSAVEVFTPDQVEAVNGSDVRLKCTFTSTHAVSPKTVTVSWNYRPLDQGTREVSVFHYQEVAYPPVSGLFKERVVWSGDVSKRDASITLQGVAPSFNGTYTCQVRNPPDVHGRNGEIVLKVVNKASLSEITLLLAIGGGVCALSLLVVVGYVLVKRRRRSQEDWEVELPERRSKEEWKDPTVW</sequence>
<evidence type="ECO:0000256" key="7">
    <source>
        <dbReference type="ARBA" id="ARBA00023157"/>
    </source>
</evidence>
<feature type="signal peptide" evidence="11">
    <location>
        <begin position="1"/>
        <end position="22"/>
    </location>
</feature>
<keyword evidence="7" id="KW-1015">Disulfide bond</keyword>
<dbReference type="InterPro" id="IPR003599">
    <property type="entry name" value="Ig_sub"/>
</dbReference>
<dbReference type="PANTHER" id="PTHR13869:SF21">
    <property type="entry name" value="MYELIN PROTEIN ZERO-LIKE PROTEIN 2"/>
    <property type="match status" value="1"/>
</dbReference>